<evidence type="ECO:0000313" key="1">
    <source>
        <dbReference type="EMBL" id="TGC83816.1"/>
    </source>
</evidence>
<dbReference type="Gene3D" id="1.20.144.10">
    <property type="entry name" value="Phosphatidic acid phosphatase type 2/haloperoxidase"/>
    <property type="match status" value="1"/>
</dbReference>
<organism evidence="1 2">
    <name type="scientific">Salmonella enterica subsp. enterica serovar Wilhelmsburg</name>
    <dbReference type="NCBI Taxonomy" id="1960126"/>
    <lineage>
        <taxon>Bacteria</taxon>
        <taxon>Pseudomonadati</taxon>
        <taxon>Pseudomonadota</taxon>
        <taxon>Gammaproteobacteria</taxon>
        <taxon>Enterobacterales</taxon>
        <taxon>Enterobacteriaceae</taxon>
        <taxon>Salmonella</taxon>
    </lineage>
</organism>
<gene>
    <name evidence="1" type="ORF">C9F09_20140</name>
</gene>
<proteinExistence type="predicted"/>
<name>A0A659QEQ1_SALET</name>
<sequence>LLGRAPGALRSRLRLGRHWPPDLVGATLISGLLGTLATWLAQRICGPLMPPREEAQEIAEREQES</sequence>
<protein>
    <submittedName>
        <fullName evidence="1">Phosphatidylglycerophosphatase B</fullName>
    </submittedName>
</protein>
<dbReference type="AlphaFoldDB" id="A0A659QEQ1"/>
<feature type="non-terminal residue" evidence="1">
    <location>
        <position position="1"/>
    </location>
</feature>
<dbReference type="InterPro" id="IPR036938">
    <property type="entry name" value="PAP2/HPO_sf"/>
</dbReference>
<dbReference type="EMBL" id="PYKB01001185">
    <property type="protein sequence ID" value="TGC83816.1"/>
    <property type="molecule type" value="Genomic_DNA"/>
</dbReference>
<dbReference type="Proteomes" id="UP000298491">
    <property type="component" value="Unassembled WGS sequence"/>
</dbReference>
<accession>A0A659QEQ1</accession>
<dbReference type="SUPFAM" id="SSF48317">
    <property type="entry name" value="Acid phosphatase/Vanadium-dependent haloperoxidase"/>
    <property type="match status" value="1"/>
</dbReference>
<comment type="caution">
    <text evidence="1">The sequence shown here is derived from an EMBL/GenBank/DDBJ whole genome shotgun (WGS) entry which is preliminary data.</text>
</comment>
<reference evidence="1 2" key="1">
    <citation type="submission" date="2018-03" db="EMBL/GenBank/DDBJ databases">
        <title>Non-Typhoidal Salmonella genome sequencing and assembly.</title>
        <authorList>
            <person name="Matchawe C."/>
        </authorList>
    </citation>
    <scope>NUCLEOTIDE SEQUENCE [LARGE SCALE GENOMIC DNA]</scope>
    <source>
        <strain evidence="1 2">35dea</strain>
    </source>
</reference>
<evidence type="ECO:0000313" key="2">
    <source>
        <dbReference type="Proteomes" id="UP000298491"/>
    </source>
</evidence>